<proteinExistence type="predicted"/>
<sequence length="41" mass="4304">SNLLFRNAVTVSLCLRSRSKAATKAKIILAVLAASVVALFS</sequence>
<keyword evidence="3" id="KW-1185">Reference proteome</keyword>
<keyword evidence="1" id="KW-0812">Transmembrane</keyword>
<keyword evidence="1" id="KW-0472">Membrane</keyword>
<dbReference type="Proteomes" id="UP000191518">
    <property type="component" value="Unassembled WGS sequence"/>
</dbReference>
<dbReference type="AlphaFoldDB" id="A0A1V6QIY6"/>
<gene>
    <name evidence="2" type="ORF">PENVUL_c326G02463</name>
</gene>
<feature type="transmembrane region" description="Helical" evidence="1">
    <location>
        <begin position="21"/>
        <end position="40"/>
    </location>
</feature>
<keyword evidence="1" id="KW-1133">Transmembrane helix</keyword>
<reference evidence="3" key="1">
    <citation type="journal article" date="2017" name="Nat. Microbiol.">
        <title>Global analysis of biosynthetic gene clusters reveals vast potential of secondary metabolite production in Penicillium species.</title>
        <authorList>
            <person name="Nielsen J.C."/>
            <person name="Grijseels S."/>
            <person name="Prigent S."/>
            <person name="Ji B."/>
            <person name="Dainat J."/>
            <person name="Nielsen K.F."/>
            <person name="Frisvad J.C."/>
            <person name="Workman M."/>
            <person name="Nielsen J."/>
        </authorList>
    </citation>
    <scope>NUCLEOTIDE SEQUENCE [LARGE SCALE GENOMIC DNA]</scope>
    <source>
        <strain evidence="3">IBT 29486</strain>
    </source>
</reference>
<accession>A0A1V6QIY6</accession>
<organism evidence="2 3">
    <name type="scientific">Penicillium vulpinum</name>
    <dbReference type="NCBI Taxonomy" id="29845"/>
    <lineage>
        <taxon>Eukaryota</taxon>
        <taxon>Fungi</taxon>
        <taxon>Dikarya</taxon>
        <taxon>Ascomycota</taxon>
        <taxon>Pezizomycotina</taxon>
        <taxon>Eurotiomycetes</taxon>
        <taxon>Eurotiomycetidae</taxon>
        <taxon>Eurotiales</taxon>
        <taxon>Aspergillaceae</taxon>
        <taxon>Penicillium</taxon>
    </lineage>
</organism>
<evidence type="ECO:0000256" key="1">
    <source>
        <dbReference type="SAM" id="Phobius"/>
    </source>
</evidence>
<feature type="non-terminal residue" evidence="2">
    <location>
        <position position="1"/>
    </location>
</feature>
<dbReference type="EMBL" id="MDYP01000325">
    <property type="protein sequence ID" value="OQD89194.1"/>
    <property type="molecule type" value="Genomic_DNA"/>
</dbReference>
<comment type="caution">
    <text evidence="2">The sequence shown here is derived from an EMBL/GenBank/DDBJ whole genome shotgun (WGS) entry which is preliminary data.</text>
</comment>
<evidence type="ECO:0000313" key="2">
    <source>
        <dbReference type="EMBL" id="OQD89194.1"/>
    </source>
</evidence>
<feature type="non-terminal residue" evidence="2">
    <location>
        <position position="41"/>
    </location>
</feature>
<protein>
    <submittedName>
        <fullName evidence="2">Uncharacterized protein</fullName>
    </submittedName>
</protein>
<evidence type="ECO:0000313" key="3">
    <source>
        <dbReference type="Proteomes" id="UP000191518"/>
    </source>
</evidence>
<name>A0A1V6QIY6_9EURO</name>